<reference evidence="3 4" key="1">
    <citation type="submission" date="2020-02" db="EMBL/GenBank/DDBJ databases">
        <title>Characterization of phylogenetic diversity of novel bifidobacterial species isolated in Czech ZOOs.</title>
        <authorList>
            <person name="Lugli G.A."/>
            <person name="Vera N.B."/>
            <person name="Ventura M."/>
        </authorList>
    </citation>
    <scope>NUCLEOTIDE SEQUENCE [LARGE SCALE GENOMIC DNA]</scope>
    <source>
        <strain evidence="3 4">DSM 109963</strain>
    </source>
</reference>
<protein>
    <recommendedName>
        <fullName evidence="5">Secreted protein</fullName>
    </recommendedName>
</protein>
<evidence type="ECO:0000313" key="4">
    <source>
        <dbReference type="Proteomes" id="UP000553756"/>
    </source>
</evidence>
<keyword evidence="1" id="KW-0472">Membrane</keyword>
<dbReference type="Pfam" id="PF19516">
    <property type="entry name" value="DUF6049"/>
    <property type="match status" value="1"/>
</dbReference>
<dbReference type="InterPro" id="IPR046112">
    <property type="entry name" value="DUF6049"/>
</dbReference>
<proteinExistence type="predicted"/>
<dbReference type="PROSITE" id="PS51257">
    <property type="entry name" value="PROKAR_LIPOPROTEIN"/>
    <property type="match status" value="1"/>
</dbReference>
<keyword evidence="2" id="KW-0732">Signal</keyword>
<gene>
    <name evidence="3" type="ORF">G1C94_1337</name>
</gene>
<feature type="transmembrane region" description="Helical" evidence="1">
    <location>
        <begin position="680"/>
        <end position="698"/>
    </location>
</feature>
<dbReference type="Proteomes" id="UP000553756">
    <property type="component" value="Unassembled WGS sequence"/>
</dbReference>
<comment type="caution">
    <text evidence="3">The sequence shown here is derived from an EMBL/GenBank/DDBJ whole genome shotgun (WGS) entry which is preliminary data.</text>
</comment>
<sequence>MSRRVVSCMLSLMMVVACAVAAVPGAQAATDEQTLSVDESTAVVSDTSGYHFKATITNNGDTPWSEGNLALYLNAMYTFTSRTDMQEWAQEENAIPATDELGSAHVPAIAAGQSATVTIDAPADNAALKRISSWGPKPLLAAYTHDDETVHLRSFLTRSRDGLDNAATPAMQITMVMPLASSHWQANNETLDSLVKGKTATRNQNEQTDERDDNAVTLDADHTRLDRTFSDTLSKHSQLQTVADPTYLNALAVPPQVTAVMQPAAFDITAYAAGGDAQSYTDAGLAATAWNSDAALAQYRKALGDDKATTATIAWQGEGRWTSKALAEARRQGYTTVISTYDFESSDTGTVHTGTNVVSTEAGDVTVLVEQRELSNLAKGKATDEHAQAESTEAGRLARFVAQSAFYQMEQPYTQRNLLVCFDTNANAITIDRFMSAVEASSWLEITDLNTLAATTPYATGEQAQANIPQETGLSDKQTKAVADALSTLSAARASIIRFRDSIISNDDKQSDDAQALARQDANKTSEYPRDAWIEQMLNVHDTLALHAMAGNDADGAIASAMLAGANHLSSTLLNGIALTPSETVTMLSETASMPVTVSNGTPYPVEVCVSSISDSPEIATSRRTTVTVPAHAEAQVTFSLRAATSGKATATITLEDHDGNQFGQPQKTTINCVLKISDMTGFAIVAIAVAFGLLGLWRQFHRKKDPDE</sequence>
<dbReference type="EMBL" id="JAAIIJ010000026">
    <property type="protein sequence ID" value="NMN02715.1"/>
    <property type="molecule type" value="Genomic_DNA"/>
</dbReference>
<evidence type="ECO:0000256" key="1">
    <source>
        <dbReference type="SAM" id="Phobius"/>
    </source>
</evidence>
<dbReference type="RefSeq" id="WP_172146830.1">
    <property type="nucleotide sequence ID" value="NZ_JAAIIJ010000026.1"/>
</dbReference>
<keyword evidence="1" id="KW-1133">Transmembrane helix</keyword>
<keyword evidence="1" id="KW-0812">Transmembrane</keyword>
<evidence type="ECO:0000256" key="2">
    <source>
        <dbReference type="SAM" id="SignalP"/>
    </source>
</evidence>
<keyword evidence="4" id="KW-1185">Reference proteome</keyword>
<accession>A0ABX1SY04</accession>
<evidence type="ECO:0008006" key="5">
    <source>
        <dbReference type="Google" id="ProtNLM"/>
    </source>
</evidence>
<feature type="chain" id="PRO_5046836276" description="Secreted protein" evidence="2">
    <location>
        <begin position="29"/>
        <end position="709"/>
    </location>
</feature>
<feature type="signal peptide" evidence="2">
    <location>
        <begin position="1"/>
        <end position="28"/>
    </location>
</feature>
<name>A0ABX1SY04_9BIFI</name>
<organism evidence="3 4">
    <name type="scientific">Bifidobacterium panos</name>
    <dbReference type="NCBI Taxonomy" id="2675321"/>
    <lineage>
        <taxon>Bacteria</taxon>
        <taxon>Bacillati</taxon>
        <taxon>Actinomycetota</taxon>
        <taxon>Actinomycetes</taxon>
        <taxon>Bifidobacteriales</taxon>
        <taxon>Bifidobacteriaceae</taxon>
        <taxon>Bifidobacterium</taxon>
    </lineage>
</organism>
<evidence type="ECO:0000313" key="3">
    <source>
        <dbReference type="EMBL" id="NMN02715.1"/>
    </source>
</evidence>